<dbReference type="EMBL" id="KZ825125">
    <property type="protein sequence ID" value="PYI20465.1"/>
    <property type="molecule type" value="Genomic_DNA"/>
</dbReference>
<feature type="transmembrane region" description="Helical" evidence="7">
    <location>
        <begin position="439"/>
        <end position="459"/>
    </location>
</feature>
<feature type="transmembrane region" description="Helical" evidence="7">
    <location>
        <begin position="192"/>
        <end position="210"/>
    </location>
</feature>
<evidence type="ECO:0000259" key="8">
    <source>
        <dbReference type="PROSITE" id="PS50850"/>
    </source>
</evidence>
<keyword evidence="4 7" id="KW-1133">Transmembrane helix</keyword>
<comment type="subcellular location">
    <subcellularLocation>
        <location evidence="1">Membrane</location>
        <topology evidence="1">Multi-pass membrane protein</topology>
    </subcellularLocation>
</comment>
<feature type="transmembrane region" description="Helical" evidence="7">
    <location>
        <begin position="471"/>
        <end position="489"/>
    </location>
</feature>
<feature type="transmembrane region" description="Helical" evidence="7">
    <location>
        <begin position="125"/>
        <end position="143"/>
    </location>
</feature>
<evidence type="ECO:0000313" key="9">
    <source>
        <dbReference type="EMBL" id="PYI20465.1"/>
    </source>
</evidence>
<organism evidence="9 10">
    <name type="scientific">Aspergillus violaceofuscus (strain CBS 115571)</name>
    <dbReference type="NCBI Taxonomy" id="1450538"/>
    <lineage>
        <taxon>Eukaryota</taxon>
        <taxon>Fungi</taxon>
        <taxon>Dikarya</taxon>
        <taxon>Ascomycota</taxon>
        <taxon>Pezizomycotina</taxon>
        <taxon>Eurotiomycetes</taxon>
        <taxon>Eurotiomycetidae</taxon>
        <taxon>Eurotiales</taxon>
        <taxon>Aspergillaceae</taxon>
        <taxon>Aspergillus</taxon>
    </lineage>
</organism>
<name>A0A2V5H820_ASPV1</name>
<dbReference type="OMA" id="PYIYNPD"/>
<feature type="transmembrane region" description="Helical" evidence="7">
    <location>
        <begin position="155"/>
        <end position="172"/>
    </location>
</feature>
<keyword evidence="3 7" id="KW-0812">Transmembrane</keyword>
<accession>A0A2V5H820</accession>
<protein>
    <submittedName>
        <fullName evidence="9">MFS general substrate transporter</fullName>
    </submittedName>
</protein>
<keyword evidence="10" id="KW-1185">Reference proteome</keyword>
<dbReference type="InterPro" id="IPR005828">
    <property type="entry name" value="MFS_sugar_transport-like"/>
</dbReference>
<dbReference type="SUPFAM" id="SSF103473">
    <property type="entry name" value="MFS general substrate transporter"/>
    <property type="match status" value="1"/>
</dbReference>
<evidence type="ECO:0000256" key="4">
    <source>
        <dbReference type="ARBA" id="ARBA00022989"/>
    </source>
</evidence>
<feature type="transmembrane region" description="Helical" evidence="7">
    <location>
        <begin position="47"/>
        <end position="68"/>
    </location>
</feature>
<feature type="transmembrane region" description="Helical" evidence="7">
    <location>
        <begin position="307"/>
        <end position="331"/>
    </location>
</feature>
<keyword evidence="5 7" id="KW-0472">Membrane</keyword>
<feature type="transmembrane region" description="Helical" evidence="7">
    <location>
        <begin position="89"/>
        <end position="113"/>
    </location>
</feature>
<feature type="region of interest" description="Disordered" evidence="6">
    <location>
        <begin position="1"/>
        <end position="29"/>
    </location>
</feature>
<evidence type="ECO:0000313" key="10">
    <source>
        <dbReference type="Proteomes" id="UP000249829"/>
    </source>
</evidence>
<dbReference type="Gene3D" id="1.20.1250.20">
    <property type="entry name" value="MFS general substrate transporter like domains"/>
    <property type="match status" value="1"/>
</dbReference>
<feature type="domain" description="Major facilitator superfamily (MFS) profile" evidence="8">
    <location>
        <begin position="50"/>
        <end position="493"/>
    </location>
</feature>
<reference evidence="9 10" key="1">
    <citation type="submission" date="2018-02" db="EMBL/GenBank/DDBJ databases">
        <title>The genomes of Aspergillus section Nigri reveals drivers in fungal speciation.</title>
        <authorList>
            <consortium name="DOE Joint Genome Institute"/>
            <person name="Vesth T.C."/>
            <person name="Nybo J."/>
            <person name="Theobald S."/>
            <person name="Brandl J."/>
            <person name="Frisvad J.C."/>
            <person name="Nielsen K.F."/>
            <person name="Lyhne E.K."/>
            <person name="Kogle M.E."/>
            <person name="Kuo A."/>
            <person name="Riley R."/>
            <person name="Clum A."/>
            <person name="Nolan M."/>
            <person name="Lipzen A."/>
            <person name="Salamov A."/>
            <person name="Henrissat B."/>
            <person name="Wiebenga A."/>
            <person name="De vries R.P."/>
            <person name="Grigoriev I.V."/>
            <person name="Mortensen U.H."/>
            <person name="Andersen M.R."/>
            <person name="Baker S.E."/>
        </authorList>
    </citation>
    <scope>NUCLEOTIDE SEQUENCE [LARGE SCALE GENOMIC DNA]</scope>
    <source>
        <strain evidence="9 10">CBS 115571</strain>
    </source>
</reference>
<dbReference type="PROSITE" id="PS50850">
    <property type="entry name" value="MFS"/>
    <property type="match status" value="1"/>
</dbReference>
<dbReference type="Proteomes" id="UP000249829">
    <property type="component" value="Unassembled WGS sequence"/>
</dbReference>
<feature type="transmembrane region" description="Helical" evidence="7">
    <location>
        <begin position="343"/>
        <end position="363"/>
    </location>
</feature>
<evidence type="ECO:0000256" key="6">
    <source>
        <dbReference type="SAM" id="MobiDB-lite"/>
    </source>
</evidence>
<proteinExistence type="inferred from homology"/>
<dbReference type="AlphaFoldDB" id="A0A2V5H820"/>
<sequence>MTESKSAQIHSGDADAPNSDHVNSSTEDVRSTSQPTVWATIKQSYKILGYCLALTAGILLYGYDMVIVSNVSSMPQFQRDYGRGLKGQLIIPSVWLSLWSVAGPIGGLFGAIAGGFVQDRIGRRFSLAIASLLSAIAVAVLYVSNLATQIDDRRAIFLVGKLVQGFAVYMVVCTAETYMSEVLPTLLRGPTLALFPIFTLVGQLVGSAVVRNALHTPGARGYLNCFLSQWPFSALSLLVSVMIPESPTHLVRQSRLDEALKAQKRLDSAEVDSMAKIQQLRASAQLGEQESAGYRECFVGVNRRRTIIVLFVNMIPNMLGLVLLAKASYFLQIIGMGANTSIMMLQVSLGLGLAANIFSFWTLSRFGRVSLIIASLGIIALLWLGMGIAGCFHGEVTVWYSAVTFCLVVVFNGAGAWPATYAVGAETSSLRLRAKTQGLGWLVNCLATGVAGLVLPYAFNPDQGALGAKTGFLFSASSIVALVITWFFVPEMRNRTPTEIERMFENHLPTKEFRKWSPEMDEVTVRLGA</sequence>
<evidence type="ECO:0000256" key="1">
    <source>
        <dbReference type="ARBA" id="ARBA00004141"/>
    </source>
</evidence>
<comment type="similarity">
    <text evidence="2">Belongs to the major facilitator superfamily. Sugar transporter (TC 2.A.1.1) family.</text>
</comment>
<dbReference type="PANTHER" id="PTHR48022:SF41">
    <property type="entry name" value="MAJOR FACILITATOR SUPERFAMILY (MFS) PROFILE DOMAIN-CONTAINING PROTEIN"/>
    <property type="match status" value="1"/>
</dbReference>
<feature type="compositionally biased region" description="Polar residues" evidence="6">
    <location>
        <begin position="20"/>
        <end position="29"/>
    </location>
</feature>
<dbReference type="STRING" id="1450538.A0A2V5H820"/>
<dbReference type="InterPro" id="IPR050360">
    <property type="entry name" value="MFS_Sugar_Transporters"/>
</dbReference>
<dbReference type="Pfam" id="PF00083">
    <property type="entry name" value="Sugar_tr"/>
    <property type="match status" value="1"/>
</dbReference>
<evidence type="ECO:0000256" key="3">
    <source>
        <dbReference type="ARBA" id="ARBA00022692"/>
    </source>
</evidence>
<evidence type="ECO:0000256" key="7">
    <source>
        <dbReference type="SAM" id="Phobius"/>
    </source>
</evidence>
<feature type="transmembrane region" description="Helical" evidence="7">
    <location>
        <begin position="369"/>
        <end position="392"/>
    </location>
</feature>
<dbReference type="GO" id="GO:0016020">
    <property type="term" value="C:membrane"/>
    <property type="evidence" value="ECO:0007669"/>
    <property type="project" value="UniProtKB-SubCell"/>
</dbReference>
<dbReference type="PANTHER" id="PTHR48022">
    <property type="entry name" value="PLASTIDIC GLUCOSE TRANSPORTER 4"/>
    <property type="match status" value="1"/>
</dbReference>
<evidence type="ECO:0000256" key="5">
    <source>
        <dbReference type="ARBA" id="ARBA00023136"/>
    </source>
</evidence>
<dbReference type="GO" id="GO:0005351">
    <property type="term" value="F:carbohydrate:proton symporter activity"/>
    <property type="evidence" value="ECO:0007669"/>
    <property type="project" value="TreeGrafter"/>
</dbReference>
<feature type="transmembrane region" description="Helical" evidence="7">
    <location>
        <begin position="399"/>
        <end position="419"/>
    </location>
</feature>
<dbReference type="InterPro" id="IPR020846">
    <property type="entry name" value="MFS_dom"/>
</dbReference>
<evidence type="ECO:0000256" key="2">
    <source>
        <dbReference type="ARBA" id="ARBA00010992"/>
    </source>
</evidence>
<dbReference type="InterPro" id="IPR036259">
    <property type="entry name" value="MFS_trans_sf"/>
</dbReference>
<gene>
    <name evidence="9" type="ORF">BO99DRAFT_111196</name>
</gene>